<keyword evidence="1" id="KW-1133">Transmembrane helix</keyword>
<feature type="transmembrane region" description="Helical" evidence="1">
    <location>
        <begin position="14"/>
        <end position="35"/>
    </location>
</feature>
<sequence length="108" mass="12133">MQLIDKLFMQLQELTNYISMALIVIIITSTAWSIFKYPPAQLFILFGGTILSLTIISIHLGNTAVRLGRFYAVNRDSVIMRLASFPIVIGYCVSIGYIFTYHAVPTVL</sequence>
<proteinExistence type="predicted"/>
<keyword evidence="1" id="KW-0812">Transmembrane</keyword>
<name>A0A3B0Y873_9ZZZZ</name>
<organism evidence="2">
    <name type="scientific">hydrothermal vent metagenome</name>
    <dbReference type="NCBI Taxonomy" id="652676"/>
    <lineage>
        <taxon>unclassified sequences</taxon>
        <taxon>metagenomes</taxon>
        <taxon>ecological metagenomes</taxon>
    </lineage>
</organism>
<protein>
    <submittedName>
        <fullName evidence="2">Uncharacterized protein</fullName>
    </submittedName>
</protein>
<feature type="transmembrane region" description="Helical" evidence="1">
    <location>
        <begin position="82"/>
        <end position="104"/>
    </location>
</feature>
<accession>A0A3B0Y873</accession>
<reference evidence="2" key="1">
    <citation type="submission" date="2018-06" db="EMBL/GenBank/DDBJ databases">
        <authorList>
            <person name="Zhirakovskaya E."/>
        </authorList>
    </citation>
    <scope>NUCLEOTIDE SEQUENCE</scope>
</reference>
<dbReference type="EMBL" id="UOFL01000093">
    <property type="protein sequence ID" value="VAW75801.1"/>
    <property type="molecule type" value="Genomic_DNA"/>
</dbReference>
<dbReference type="AlphaFoldDB" id="A0A3B0Y873"/>
<evidence type="ECO:0000313" key="2">
    <source>
        <dbReference type="EMBL" id="VAW75801.1"/>
    </source>
</evidence>
<feature type="transmembrane region" description="Helical" evidence="1">
    <location>
        <begin position="41"/>
        <end position="61"/>
    </location>
</feature>
<gene>
    <name evidence="2" type="ORF">MNBD_GAMMA12-1361</name>
</gene>
<keyword evidence="1" id="KW-0472">Membrane</keyword>
<evidence type="ECO:0000256" key="1">
    <source>
        <dbReference type="SAM" id="Phobius"/>
    </source>
</evidence>